<dbReference type="AlphaFoldDB" id="A0A0D7ABY8"/>
<keyword evidence="3" id="KW-1185">Reference proteome</keyword>
<gene>
    <name evidence="2" type="ORF">FISHEDRAFT_59022</name>
</gene>
<feature type="compositionally biased region" description="Basic and acidic residues" evidence="1">
    <location>
        <begin position="14"/>
        <end position="29"/>
    </location>
</feature>
<evidence type="ECO:0000313" key="3">
    <source>
        <dbReference type="Proteomes" id="UP000054144"/>
    </source>
</evidence>
<evidence type="ECO:0000313" key="2">
    <source>
        <dbReference type="EMBL" id="KIY48190.1"/>
    </source>
</evidence>
<dbReference type="Proteomes" id="UP000054144">
    <property type="component" value="Unassembled WGS sequence"/>
</dbReference>
<accession>A0A0D7ABY8</accession>
<protein>
    <submittedName>
        <fullName evidence="2">Uncharacterized protein</fullName>
    </submittedName>
</protein>
<proteinExistence type="predicted"/>
<name>A0A0D7ABY8_9AGAR</name>
<evidence type="ECO:0000256" key="1">
    <source>
        <dbReference type="SAM" id="MobiDB-lite"/>
    </source>
</evidence>
<organism evidence="2 3">
    <name type="scientific">Fistulina hepatica ATCC 64428</name>
    <dbReference type="NCBI Taxonomy" id="1128425"/>
    <lineage>
        <taxon>Eukaryota</taxon>
        <taxon>Fungi</taxon>
        <taxon>Dikarya</taxon>
        <taxon>Basidiomycota</taxon>
        <taxon>Agaricomycotina</taxon>
        <taxon>Agaricomycetes</taxon>
        <taxon>Agaricomycetidae</taxon>
        <taxon>Agaricales</taxon>
        <taxon>Fistulinaceae</taxon>
        <taxon>Fistulina</taxon>
    </lineage>
</organism>
<dbReference type="EMBL" id="KN881851">
    <property type="protein sequence ID" value="KIY48190.1"/>
    <property type="molecule type" value="Genomic_DNA"/>
</dbReference>
<reference evidence="2 3" key="1">
    <citation type="journal article" date="2015" name="Fungal Genet. Biol.">
        <title>Evolution of novel wood decay mechanisms in Agaricales revealed by the genome sequences of Fistulina hepatica and Cylindrobasidium torrendii.</title>
        <authorList>
            <person name="Floudas D."/>
            <person name="Held B.W."/>
            <person name="Riley R."/>
            <person name="Nagy L.G."/>
            <person name="Koehler G."/>
            <person name="Ransdell A.S."/>
            <person name="Younus H."/>
            <person name="Chow J."/>
            <person name="Chiniquy J."/>
            <person name="Lipzen A."/>
            <person name="Tritt A."/>
            <person name="Sun H."/>
            <person name="Haridas S."/>
            <person name="LaButti K."/>
            <person name="Ohm R.A."/>
            <person name="Kues U."/>
            <person name="Blanchette R.A."/>
            <person name="Grigoriev I.V."/>
            <person name="Minto R.E."/>
            <person name="Hibbett D.S."/>
        </authorList>
    </citation>
    <scope>NUCLEOTIDE SEQUENCE [LARGE SCALE GENOMIC DNA]</scope>
    <source>
        <strain evidence="2 3">ATCC 64428</strain>
    </source>
</reference>
<feature type="region of interest" description="Disordered" evidence="1">
    <location>
        <begin position="1"/>
        <end position="29"/>
    </location>
</feature>
<sequence>MSRGDLMIGGKRIRLGDKGNDGTEHGEAPVEDEARVVAHGDRHQSVHGSGKRWKTSAGRIMTTITQPSGPTTSANLGNVRWGEEPGKWRPCETGKLEENTYTNKATRKAVCAALEPARYDAIARRNAIRAMWRKARTLQFSAQGSLKFLLPALDEQVPRGGGEDHGKTAPQFSKFCSATRSMIVDESDVAAHVT</sequence>